<dbReference type="AlphaFoldDB" id="A0A8H5Q2E4"/>
<organism evidence="3 4">
    <name type="scientific">Fusarium pseudoanthophilum</name>
    <dbReference type="NCBI Taxonomy" id="48495"/>
    <lineage>
        <taxon>Eukaryota</taxon>
        <taxon>Fungi</taxon>
        <taxon>Dikarya</taxon>
        <taxon>Ascomycota</taxon>
        <taxon>Pezizomycotina</taxon>
        <taxon>Sordariomycetes</taxon>
        <taxon>Hypocreomycetidae</taxon>
        <taxon>Hypocreales</taxon>
        <taxon>Nectriaceae</taxon>
        <taxon>Fusarium</taxon>
        <taxon>Fusarium fujikuroi species complex</taxon>
    </lineage>
</organism>
<evidence type="ECO:0000313" key="4">
    <source>
        <dbReference type="Proteomes" id="UP000544095"/>
    </source>
</evidence>
<dbReference type="Proteomes" id="UP000544095">
    <property type="component" value="Unassembled WGS sequence"/>
</dbReference>
<accession>A0A8H5Q2E4</accession>
<keyword evidence="4" id="KW-1185">Reference proteome</keyword>
<gene>
    <name evidence="3" type="ORF">FPANT_702</name>
</gene>
<feature type="compositionally biased region" description="Polar residues" evidence="1">
    <location>
        <begin position="406"/>
        <end position="416"/>
    </location>
</feature>
<feature type="domain" description="Azaphilone pigments biosynthesis cluster protein L N-terminal" evidence="2">
    <location>
        <begin position="1"/>
        <end position="171"/>
    </location>
</feature>
<dbReference type="Pfam" id="PF17111">
    <property type="entry name" value="PigL_N"/>
    <property type="match status" value="1"/>
</dbReference>
<protein>
    <recommendedName>
        <fullName evidence="2">Azaphilone pigments biosynthesis cluster protein L N-terminal domain-containing protein</fullName>
    </recommendedName>
</protein>
<sequence>MDPLSIATGCATLISTIGSLSLSINTFVRTCREARSDLDRVARELLSLQTVLELIQEDVADESKTFPTTLERHVSGIIVNCNSVVVELQEIITKYGGDSRLKSKAGWAINGQGDVSKLRSNLEAHKAALDLALDMLSLHVIKEIKNDTSEILNETSAIKDDTVQILEEILRLQQRLPKQGGNDYILQNFLEAMTTYTEKALDGTSIDGGDSSTKAPSFVLETDEGSQEPPNSAHPSDWKSDSAASDPFSYKSSEKRSEEQQHEERLAEAKLKDVQRSLESTQKQPTDSHHAVHREPSEENYELWPEMPKSAYMEDFERSSVESETEWWEKKQREWQASAHHAGHQEPSEEDDDPGPELPESAYIEDLERSSLESVESETEWWEKKQKEWQSLANQASYPEAERSKTPAQSTPSQDDGQGHAGTRHPHNARVSERQRSQVRSIETSQAAQERHLILGPTINYSDDRRSHDYEKKTPATPDNYYMEIEKFYGRLVISWPMPAAITDLLSEDYAMESSWNSFTALTCTAQEFPSQKHALRALRPERFLRPRDIRIVFYIPVTTQTTSSCFKRQWEFINIAVAGLTRRLELGGNVPPPWHNVIIVVEGPPRWDGINPEIEIILTELGILYKSDNLVSKVDGVELDPPYHKDHCKVSGKMIFGTIHEYTVQPTIRPQHACTKNIMGTEPLQVIAVAPQWSPMDWASHKPALPNNWTAAVCEVLKPEFIMSLPEHQIRAIPSPGEFLKGVWTCQIRFRTSKNSKVNQCVLTSPDQFQADHKKMMTRAAGARRFARRLFGKS</sequence>
<feature type="compositionally biased region" description="Basic and acidic residues" evidence="1">
    <location>
        <begin position="315"/>
        <end position="334"/>
    </location>
</feature>
<evidence type="ECO:0000313" key="3">
    <source>
        <dbReference type="EMBL" id="KAF5607811.1"/>
    </source>
</evidence>
<feature type="compositionally biased region" description="Basic and acidic residues" evidence="1">
    <location>
        <begin position="252"/>
        <end position="276"/>
    </location>
</feature>
<feature type="region of interest" description="Disordered" evidence="1">
    <location>
        <begin position="202"/>
        <end position="438"/>
    </location>
</feature>
<dbReference type="EMBL" id="JAAOAR010000036">
    <property type="protein sequence ID" value="KAF5607811.1"/>
    <property type="molecule type" value="Genomic_DNA"/>
</dbReference>
<comment type="caution">
    <text evidence="3">The sequence shown here is derived from an EMBL/GenBank/DDBJ whole genome shotgun (WGS) entry which is preliminary data.</text>
</comment>
<evidence type="ECO:0000259" key="2">
    <source>
        <dbReference type="Pfam" id="PF17111"/>
    </source>
</evidence>
<name>A0A8H5Q2E4_9HYPO</name>
<proteinExistence type="predicted"/>
<feature type="compositionally biased region" description="Basic and acidic residues" evidence="1">
    <location>
        <begin position="286"/>
        <end position="297"/>
    </location>
</feature>
<dbReference type="InterPro" id="IPR031348">
    <property type="entry name" value="PigL_N"/>
</dbReference>
<evidence type="ECO:0000256" key="1">
    <source>
        <dbReference type="SAM" id="MobiDB-lite"/>
    </source>
</evidence>
<reference evidence="3 4" key="1">
    <citation type="submission" date="2020-05" db="EMBL/GenBank/DDBJ databases">
        <title>Identification and distribution of gene clusters putatively required for synthesis of sphingolipid metabolism inhibitors in phylogenetically diverse species of the filamentous fungus Fusarium.</title>
        <authorList>
            <person name="Kim H.-S."/>
            <person name="Busman M."/>
            <person name="Brown D.W."/>
            <person name="Divon H."/>
            <person name="Uhlig S."/>
            <person name="Proctor R.H."/>
        </authorList>
    </citation>
    <scope>NUCLEOTIDE SEQUENCE [LARGE SCALE GENOMIC DNA]</scope>
    <source>
        <strain evidence="3 4">NRRL 25211</strain>
    </source>
</reference>